<dbReference type="Gene3D" id="3.30.1240.10">
    <property type="match status" value="1"/>
</dbReference>
<dbReference type="AlphaFoldDB" id="A0A7W8D1S8"/>
<dbReference type="SFLD" id="SFLDG01140">
    <property type="entry name" value="C2.B:_Phosphomannomutase_and_P"/>
    <property type="match status" value="1"/>
</dbReference>
<dbReference type="Gene3D" id="3.40.50.1000">
    <property type="entry name" value="HAD superfamily/HAD-like"/>
    <property type="match status" value="1"/>
</dbReference>
<dbReference type="PROSITE" id="PS01229">
    <property type="entry name" value="COF_2"/>
    <property type="match status" value="1"/>
</dbReference>
<dbReference type="InterPro" id="IPR036412">
    <property type="entry name" value="HAD-like_sf"/>
</dbReference>
<dbReference type="InterPro" id="IPR006379">
    <property type="entry name" value="HAD-SF_hydro_IIB"/>
</dbReference>
<dbReference type="NCBIfam" id="TIGR01484">
    <property type="entry name" value="HAD-SF-IIB"/>
    <property type="match status" value="1"/>
</dbReference>
<dbReference type="GO" id="GO:0016791">
    <property type="term" value="F:phosphatase activity"/>
    <property type="evidence" value="ECO:0007669"/>
    <property type="project" value="UniProtKB-ARBA"/>
</dbReference>
<name>A0A7W8D1S8_9FIRM</name>
<dbReference type="Proteomes" id="UP000521313">
    <property type="component" value="Unassembled WGS sequence"/>
</dbReference>
<dbReference type="PANTHER" id="PTHR10000">
    <property type="entry name" value="PHOSPHOSERINE PHOSPHATASE"/>
    <property type="match status" value="1"/>
</dbReference>
<dbReference type="InterPro" id="IPR000150">
    <property type="entry name" value="Cof"/>
</dbReference>
<dbReference type="PANTHER" id="PTHR10000:SF25">
    <property type="entry name" value="PHOSPHATASE YKRA-RELATED"/>
    <property type="match status" value="1"/>
</dbReference>
<dbReference type="SUPFAM" id="SSF56784">
    <property type="entry name" value="HAD-like"/>
    <property type="match status" value="1"/>
</dbReference>
<evidence type="ECO:0000313" key="1">
    <source>
        <dbReference type="EMBL" id="MBB5185637.1"/>
    </source>
</evidence>
<evidence type="ECO:0000313" key="2">
    <source>
        <dbReference type="Proteomes" id="UP000521313"/>
    </source>
</evidence>
<dbReference type="Pfam" id="PF08282">
    <property type="entry name" value="Hydrolase_3"/>
    <property type="match status" value="1"/>
</dbReference>
<dbReference type="SFLD" id="SFLDS00003">
    <property type="entry name" value="Haloacid_Dehalogenase"/>
    <property type="match status" value="1"/>
</dbReference>
<dbReference type="EMBL" id="JACHHD010000020">
    <property type="protein sequence ID" value="MBB5185637.1"/>
    <property type="molecule type" value="Genomic_DNA"/>
</dbReference>
<protein>
    <submittedName>
        <fullName evidence="1">Cof subfamily protein (Haloacid dehalogenase superfamily)</fullName>
    </submittedName>
</protein>
<organism evidence="1 2">
    <name type="scientific">Faecalicoccus acidiformans</name>
    <dbReference type="NCBI Taxonomy" id="915173"/>
    <lineage>
        <taxon>Bacteria</taxon>
        <taxon>Bacillati</taxon>
        <taxon>Bacillota</taxon>
        <taxon>Erysipelotrichia</taxon>
        <taxon>Erysipelotrichales</taxon>
        <taxon>Erysipelotrichaceae</taxon>
        <taxon>Faecalicoccus</taxon>
    </lineage>
</organism>
<sequence>MKILFIDADGTLLHHEGFIPESALRACQKAQKNGHKICLCTGRQRIEVYGDMLKLDYDGLITGSGACVEVRGNILEEKNFSIDQIRFLIDYLNRHQINALYEMNDGLAGTKNTQEAIQKLVQKYCGHLSGQDYEKHGLVQVLHNLKIYENIEQLPVNKISFLESGRSYQQVEEDLQDYFDCVPSTFEPFGNQSGEISEKNITKAHGMDTLLAYYNATPEDAIAIGDGFNDLCMFEKAKISVAMGNADSKVKEKADMVTDDLLHDGVFNAFKELHLI</sequence>
<dbReference type="InterPro" id="IPR023214">
    <property type="entry name" value="HAD_sf"/>
</dbReference>
<accession>A0A7W8D1S8</accession>
<dbReference type="GO" id="GO:0000287">
    <property type="term" value="F:magnesium ion binding"/>
    <property type="evidence" value="ECO:0007669"/>
    <property type="project" value="TreeGrafter"/>
</dbReference>
<dbReference type="GO" id="GO:0005829">
    <property type="term" value="C:cytosol"/>
    <property type="evidence" value="ECO:0007669"/>
    <property type="project" value="TreeGrafter"/>
</dbReference>
<dbReference type="NCBIfam" id="TIGR00099">
    <property type="entry name" value="Cof-subfamily"/>
    <property type="match status" value="1"/>
</dbReference>
<proteinExistence type="predicted"/>
<comment type="caution">
    <text evidence="1">The sequence shown here is derived from an EMBL/GenBank/DDBJ whole genome shotgun (WGS) entry which is preliminary data.</text>
</comment>
<reference evidence="1 2" key="1">
    <citation type="submission" date="2020-08" db="EMBL/GenBank/DDBJ databases">
        <title>Genomic Encyclopedia of Type Strains, Phase IV (KMG-IV): sequencing the most valuable type-strain genomes for metagenomic binning, comparative biology and taxonomic classification.</title>
        <authorList>
            <person name="Goeker M."/>
        </authorList>
    </citation>
    <scope>NUCLEOTIDE SEQUENCE [LARGE SCALE GENOMIC DNA]</scope>
    <source>
        <strain evidence="1 2">DSM 26963</strain>
    </source>
</reference>
<gene>
    <name evidence="1" type="ORF">HNQ43_001712</name>
</gene>
<dbReference type="RefSeq" id="WP_183376790.1">
    <property type="nucleotide sequence ID" value="NZ_JACHHD010000020.1"/>
</dbReference>